<protein>
    <submittedName>
        <fullName evidence="1">Translation regulator (Cya5)</fullName>
    </submittedName>
</protein>
<reference evidence="1" key="1">
    <citation type="submission" date="2021-01" db="EMBL/GenBank/DDBJ databases">
        <title>Chromosome-level genome assembly of a human fungal pathogen reveals clustering of transcriptionally co-regulated genes.</title>
        <authorList>
            <person name="Voorhies M."/>
            <person name="Cohen S."/>
            <person name="Shea T.P."/>
            <person name="Petrus S."/>
            <person name="Munoz J.F."/>
            <person name="Poplawski S."/>
            <person name="Goldman W.E."/>
            <person name="Michael T."/>
            <person name="Cuomo C.A."/>
            <person name="Sil A."/>
            <person name="Beyhan S."/>
        </authorList>
    </citation>
    <scope>NUCLEOTIDE SEQUENCE</scope>
    <source>
        <strain evidence="1">H88</strain>
    </source>
</reference>
<dbReference type="Proteomes" id="UP000663419">
    <property type="component" value="Chromosome 6"/>
</dbReference>
<evidence type="ECO:0000313" key="2">
    <source>
        <dbReference type="Proteomes" id="UP000663419"/>
    </source>
</evidence>
<sequence length="85" mass="10589">MKEEERIDWKLYHEKNRSKRWRGLREWRQDLNWIRKKIPLPGRVDGEFASDRDHEAHSLHYHAKTRLNQIRDMMAKVYKLAYQDI</sequence>
<dbReference type="EMBL" id="CP069107">
    <property type="protein sequence ID" value="QSS57514.1"/>
    <property type="molecule type" value="Genomic_DNA"/>
</dbReference>
<gene>
    <name evidence="1" type="primary">CYA5</name>
    <name evidence="1" type="ORF">I7I53_11713</name>
</gene>
<accession>A0A8A1LYN0</accession>
<name>A0A8A1LYN0_AJEC8</name>
<organism evidence="1 2">
    <name type="scientific">Ajellomyces capsulatus (strain H88)</name>
    <name type="common">Darling's disease fungus</name>
    <name type="synonym">Histoplasma capsulatum</name>
    <dbReference type="NCBI Taxonomy" id="544711"/>
    <lineage>
        <taxon>Eukaryota</taxon>
        <taxon>Fungi</taxon>
        <taxon>Dikarya</taxon>
        <taxon>Ascomycota</taxon>
        <taxon>Pezizomycotina</taxon>
        <taxon>Eurotiomycetes</taxon>
        <taxon>Eurotiomycetidae</taxon>
        <taxon>Onygenales</taxon>
        <taxon>Ajellomycetaceae</taxon>
        <taxon>Histoplasma</taxon>
    </lineage>
</organism>
<evidence type="ECO:0000313" key="1">
    <source>
        <dbReference type="EMBL" id="QSS57514.1"/>
    </source>
</evidence>
<dbReference type="VEuPathDB" id="FungiDB:I7I53_11713"/>
<dbReference type="AlphaFoldDB" id="A0A8A1LYN0"/>
<proteinExistence type="predicted"/>